<dbReference type="Proteomes" id="UP000664658">
    <property type="component" value="Unassembled WGS sequence"/>
</dbReference>
<evidence type="ECO:0000313" key="2">
    <source>
        <dbReference type="Proteomes" id="UP000664658"/>
    </source>
</evidence>
<evidence type="ECO:0000313" key="1">
    <source>
        <dbReference type="EMBL" id="MBO1110197.1"/>
    </source>
</evidence>
<dbReference type="AlphaFoldDB" id="A0A8I1WCB9"/>
<proteinExistence type="predicted"/>
<gene>
    <name evidence="1" type="ORF">J2R62_19020</name>
</gene>
<feature type="non-terminal residue" evidence="1">
    <location>
        <position position="75"/>
    </location>
</feature>
<comment type="caution">
    <text evidence="1">The sequence shown here is derived from an EMBL/GenBank/DDBJ whole genome shotgun (WGS) entry which is preliminary data.</text>
</comment>
<accession>A0A8I1WCB9</accession>
<protein>
    <submittedName>
        <fullName evidence="1">ABC transporter permease</fullName>
    </submittedName>
</protein>
<name>A0A8I1WCB9_PLESH</name>
<sequence length="75" mass="8501">MDERQLYLQLNAAQALLASDKVSTLSLYLHNTAAAEAGAPWVEQQLTDLGWAQALEVTPWQKLAFFYQKVKDLYD</sequence>
<dbReference type="EMBL" id="JAFNAA010000425">
    <property type="protein sequence ID" value="MBO1110197.1"/>
    <property type="molecule type" value="Genomic_DNA"/>
</dbReference>
<organism evidence="1 2">
    <name type="scientific">Plesiomonas shigelloides</name>
    <name type="common">Aeromonas shigelloides</name>
    <dbReference type="NCBI Taxonomy" id="703"/>
    <lineage>
        <taxon>Bacteria</taxon>
        <taxon>Pseudomonadati</taxon>
        <taxon>Pseudomonadota</taxon>
        <taxon>Gammaproteobacteria</taxon>
        <taxon>Enterobacterales</taxon>
        <taxon>Enterobacteriaceae</taxon>
        <taxon>Plesiomonas</taxon>
    </lineage>
</organism>
<reference evidence="1" key="1">
    <citation type="submission" date="2021-03" db="EMBL/GenBank/DDBJ databases">
        <title>Plesiomonas shigelloides zfcc0051, isolated from zebrafish feces.</title>
        <authorList>
            <person name="Vanderhoek Z."/>
            <person name="Gaulke C."/>
        </authorList>
    </citation>
    <scope>NUCLEOTIDE SEQUENCE</scope>
    <source>
        <strain evidence="1">Zfcc0051</strain>
    </source>
</reference>